<organism evidence="6 7">
    <name type="scientific">Puccinia striiformis</name>
    <dbReference type="NCBI Taxonomy" id="27350"/>
    <lineage>
        <taxon>Eukaryota</taxon>
        <taxon>Fungi</taxon>
        <taxon>Dikarya</taxon>
        <taxon>Basidiomycota</taxon>
        <taxon>Pucciniomycotina</taxon>
        <taxon>Pucciniomycetes</taxon>
        <taxon>Pucciniales</taxon>
        <taxon>Pucciniaceae</taxon>
        <taxon>Puccinia</taxon>
    </lineage>
</organism>
<dbReference type="AlphaFoldDB" id="A0A2S4UZN5"/>
<keyword evidence="1" id="KW-0963">Cytoplasm</keyword>
<dbReference type="VEuPathDB" id="FungiDB:PSHT_07339"/>
<feature type="region of interest" description="Disordered" evidence="4">
    <location>
        <begin position="826"/>
        <end position="846"/>
    </location>
</feature>
<dbReference type="GO" id="GO:1990904">
    <property type="term" value="C:ribonucleoprotein complex"/>
    <property type="evidence" value="ECO:0007669"/>
    <property type="project" value="TreeGrafter"/>
</dbReference>
<evidence type="ECO:0000256" key="3">
    <source>
        <dbReference type="ARBA" id="ARBA00022917"/>
    </source>
</evidence>
<evidence type="ECO:0000256" key="4">
    <source>
        <dbReference type="SAM" id="MobiDB-lite"/>
    </source>
</evidence>
<protein>
    <recommendedName>
        <fullName evidence="5">Tet-like 2OG-Fe(II) oxygenase domain-containing protein</fullName>
    </recommendedName>
</protein>
<dbReference type="VEuPathDB" id="FungiDB:PSHT_05664"/>
<keyword evidence="7" id="KW-1185">Reference proteome</keyword>
<dbReference type="Pfam" id="PF20515">
    <property type="entry name" value="2OG-FeII_Oxy_6"/>
    <property type="match status" value="1"/>
</dbReference>
<evidence type="ECO:0000256" key="1">
    <source>
        <dbReference type="ARBA" id="ARBA00022490"/>
    </source>
</evidence>
<evidence type="ECO:0000256" key="2">
    <source>
        <dbReference type="ARBA" id="ARBA00022768"/>
    </source>
</evidence>
<name>A0A2S4UZN5_9BASI</name>
<dbReference type="PANTHER" id="PTHR42908:SF10">
    <property type="entry name" value="EUKARYOTIC TRANSLATION ELONGATION FACTOR 2"/>
    <property type="match status" value="1"/>
</dbReference>
<sequence length="942" mass="104259">DTTNDSSCSMVTDDNRSSLLSSDSASSPRPGLPQTPPRYDTEPPSIQVGHTLSRDDQQFWPNSHDPQTPSCSTHSEYLGPGLANPSTEFALESPSPYITNPDTSTVILQPPAHAQSQPHVLIAKPSIQQEQRHEVNPFSQLSARTLALMDQPESEVTIYDCEYCEKTIKDISPTSTKFRCPPSPAAHTWIMMQTDPRLKKIVARGPGRVSAVGPEKPSCEESRARSAKELDGACDALLQTLQHSTPDRSQAPSPTMYTSSHGHPTAGSPEYFLAAKPHSHTNPSRSSLPIRSRGSSNLFALPGDVCPRVTIPCQRPLQPIVPYWSGSAPSEWYLHSANSKPSSYPFGNYSAPTDTHFTFQLSDRFNAEGNHSKGNHSSYSPPFSQTRSLHQSPPTTYGTAVNQQESDDRRELPDCYTSAPTTLLSDSGPSSGIDKSPKWVLYNEIFDSAMNFKKDQPMTLIDKLEVKLTSDQRDAEGKALLKIIMAKFLPAGDSLSDVIAQRYRVETLYKGPMDDESAIGIRDRDPNAPLMLYVSKMVMKFSVSPVVQVAVQVKNANDLPKLKQERVTLSFEACEACEVLSFALDRQLEKLGLDLGVRSYNNRHSELSLNIQPHDFADPTSHITWSGRNYVHTKPFPHVMQENFRRPTLVELEAARTVVEPFHLFKWGKVVVTDNEDRGAIIAVIEFTPISDLSPQEKTDINTVTTFLHACKPFVRPMDSPARVCVWGGGGGANACNWLAQVLIGKYRRDTAIQLNRSVHDTLMRSSRKPSKILGGMFRNLASVAFEDNQEIMRRHSIPGFASLDYDDPDLPDDCAPHVTFTSGGFYNKPHADDQDESDGSLSGPEEGYNVEGGPFIFPDYNFGIDFSEQKGIVKIVWAANKSRHFTLLAPDTVTHSRIALSLQINKKTRDDCDNIKTGKVMTRPKTSVMRTSCISATTLTY</sequence>
<feature type="non-terminal residue" evidence="6">
    <location>
        <position position="1"/>
    </location>
</feature>
<feature type="region of interest" description="Disordered" evidence="4">
    <location>
        <begin position="366"/>
        <end position="433"/>
    </location>
</feature>
<dbReference type="GO" id="GO:0003924">
    <property type="term" value="F:GTPase activity"/>
    <property type="evidence" value="ECO:0007669"/>
    <property type="project" value="TreeGrafter"/>
</dbReference>
<dbReference type="VEuPathDB" id="FungiDB:PSHT_04695"/>
<dbReference type="GO" id="GO:0003746">
    <property type="term" value="F:translation elongation factor activity"/>
    <property type="evidence" value="ECO:0007669"/>
    <property type="project" value="UniProtKB-KW"/>
</dbReference>
<accession>A0A2S4UZN5</accession>
<dbReference type="PANTHER" id="PTHR42908">
    <property type="entry name" value="TRANSLATION ELONGATION FACTOR-RELATED"/>
    <property type="match status" value="1"/>
</dbReference>
<dbReference type="GO" id="GO:0005829">
    <property type="term" value="C:cytosol"/>
    <property type="evidence" value="ECO:0007669"/>
    <property type="project" value="TreeGrafter"/>
</dbReference>
<feature type="compositionally biased region" description="Low complexity" evidence="4">
    <location>
        <begin position="17"/>
        <end position="27"/>
    </location>
</feature>
<gene>
    <name evidence="6" type="ORF">PSTT_11635</name>
</gene>
<keyword evidence="2" id="KW-0251">Elongation factor</keyword>
<feature type="compositionally biased region" description="Polar residues" evidence="4">
    <location>
        <begin position="1"/>
        <end position="12"/>
    </location>
</feature>
<dbReference type="GO" id="GO:0043022">
    <property type="term" value="F:ribosome binding"/>
    <property type="evidence" value="ECO:0007669"/>
    <property type="project" value="TreeGrafter"/>
</dbReference>
<dbReference type="EMBL" id="PKSL01000137">
    <property type="protein sequence ID" value="POW02713.1"/>
    <property type="molecule type" value="Genomic_DNA"/>
</dbReference>
<feature type="compositionally biased region" description="Polar residues" evidence="4">
    <location>
        <begin position="418"/>
        <end position="430"/>
    </location>
</feature>
<feature type="compositionally biased region" description="Polar residues" evidence="4">
    <location>
        <begin position="244"/>
        <end position="262"/>
    </location>
</feature>
<dbReference type="Gene3D" id="2.40.30.10">
    <property type="entry name" value="Translation factors"/>
    <property type="match status" value="1"/>
</dbReference>
<dbReference type="Proteomes" id="UP000239156">
    <property type="component" value="Unassembled WGS sequence"/>
</dbReference>
<feature type="compositionally biased region" description="Polar residues" evidence="4">
    <location>
        <begin position="375"/>
        <end position="404"/>
    </location>
</feature>
<feature type="region of interest" description="Disordered" evidence="4">
    <location>
        <begin position="244"/>
        <end position="264"/>
    </location>
</feature>
<proteinExistence type="predicted"/>
<keyword evidence="3" id="KW-0648">Protein biosynthesis</keyword>
<dbReference type="VEuPathDB" id="FungiDB:PSHT_00364"/>
<evidence type="ECO:0000259" key="5">
    <source>
        <dbReference type="Pfam" id="PF20515"/>
    </source>
</evidence>
<comment type="caution">
    <text evidence="6">The sequence shown here is derived from an EMBL/GenBank/DDBJ whole genome shotgun (WGS) entry which is preliminary data.</text>
</comment>
<feature type="compositionally biased region" description="Polar residues" evidence="4">
    <location>
        <begin position="59"/>
        <end position="75"/>
    </location>
</feature>
<dbReference type="InterPro" id="IPR046798">
    <property type="entry name" value="2OG-FeII_Oxy_6"/>
</dbReference>
<evidence type="ECO:0000313" key="6">
    <source>
        <dbReference type="EMBL" id="POW02713.1"/>
    </source>
</evidence>
<evidence type="ECO:0000313" key="7">
    <source>
        <dbReference type="Proteomes" id="UP000239156"/>
    </source>
</evidence>
<feature type="domain" description="Tet-like 2OG-Fe(II) oxygenase" evidence="5">
    <location>
        <begin position="694"/>
        <end position="888"/>
    </location>
</feature>
<reference evidence="6" key="1">
    <citation type="submission" date="2017-12" db="EMBL/GenBank/DDBJ databases">
        <title>Gene loss provides genomic basis for host adaptation in cereal stripe rust fungi.</title>
        <authorList>
            <person name="Xia C."/>
        </authorList>
    </citation>
    <scope>NUCLEOTIDE SEQUENCE [LARGE SCALE GENOMIC DNA]</scope>
    <source>
        <strain evidence="6">93-210</strain>
    </source>
</reference>
<feature type="region of interest" description="Disordered" evidence="4">
    <location>
        <begin position="1"/>
        <end position="94"/>
    </location>
</feature>
<dbReference type="VEuPathDB" id="FungiDB:PSTT_11635"/>